<name>D1BI03_SANKS</name>
<protein>
    <submittedName>
        <fullName evidence="7">ABC-type multidrug transport system, ATPase component</fullName>
    </submittedName>
</protein>
<evidence type="ECO:0000259" key="6">
    <source>
        <dbReference type="PROSITE" id="PS50893"/>
    </source>
</evidence>
<dbReference type="InterPro" id="IPR027417">
    <property type="entry name" value="P-loop_NTPase"/>
</dbReference>
<dbReference type="SUPFAM" id="SSF52540">
    <property type="entry name" value="P-loop containing nucleoside triphosphate hydrolases"/>
    <property type="match status" value="1"/>
</dbReference>
<keyword evidence="2" id="KW-0813">Transport</keyword>
<dbReference type="KEGG" id="ske:Sked_21530"/>
<keyword evidence="4" id="KW-0067">ATP-binding</keyword>
<gene>
    <name evidence="7" type="ordered locus">Sked_21530</name>
</gene>
<organism evidence="7 8">
    <name type="scientific">Sanguibacter keddieii (strain ATCC 51767 / DSM 10542 / NCFB 3025 / ST-74)</name>
    <dbReference type="NCBI Taxonomy" id="446469"/>
    <lineage>
        <taxon>Bacteria</taxon>
        <taxon>Bacillati</taxon>
        <taxon>Actinomycetota</taxon>
        <taxon>Actinomycetes</taxon>
        <taxon>Micrococcales</taxon>
        <taxon>Sanguibacteraceae</taxon>
        <taxon>Sanguibacter</taxon>
    </lineage>
</organism>
<keyword evidence="5" id="KW-0046">Antibiotic resistance</keyword>
<reference evidence="7 8" key="1">
    <citation type="journal article" date="2009" name="Stand. Genomic Sci.">
        <title>Complete genome sequence of Sanguibacter keddieii type strain (ST-74).</title>
        <authorList>
            <person name="Ivanova N."/>
            <person name="Sikorski J."/>
            <person name="Sims D."/>
            <person name="Brettin T."/>
            <person name="Detter J.C."/>
            <person name="Han C."/>
            <person name="Lapidus A."/>
            <person name="Copeland A."/>
            <person name="Glavina Del Rio T."/>
            <person name="Nolan M."/>
            <person name="Chen F."/>
            <person name="Lucas S."/>
            <person name="Tice H."/>
            <person name="Cheng J.F."/>
            <person name="Bruce D."/>
            <person name="Goodwin L."/>
            <person name="Pitluck S."/>
            <person name="Pati A."/>
            <person name="Mavromatis K."/>
            <person name="Chen A."/>
            <person name="Palaniappan K."/>
            <person name="D'haeseleer P."/>
            <person name="Chain P."/>
            <person name="Bristow J."/>
            <person name="Eisen J.A."/>
            <person name="Markowitz V."/>
            <person name="Hugenholtz P."/>
            <person name="Goker M."/>
            <person name="Pukall R."/>
            <person name="Klenk H.P."/>
            <person name="Kyrpides N.C."/>
        </authorList>
    </citation>
    <scope>NUCLEOTIDE SEQUENCE [LARGE SCALE GENOMIC DNA]</scope>
    <source>
        <strain evidence="8">ATCC 51767 / DSM 10542 / NCFB 3025 / ST-74</strain>
    </source>
</reference>
<dbReference type="Pfam" id="PF00005">
    <property type="entry name" value="ABC_tran"/>
    <property type="match status" value="1"/>
</dbReference>
<dbReference type="InterPro" id="IPR050763">
    <property type="entry name" value="ABC_transporter_ATP-binding"/>
</dbReference>
<dbReference type="EMBL" id="CP001819">
    <property type="protein sequence ID" value="ACZ22073.1"/>
    <property type="molecule type" value="Genomic_DNA"/>
</dbReference>
<keyword evidence="8" id="KW-1185">Reference proteome</keyword>
<evidence type="ECO:0000256" key="3">
    <source>
        <dbReference type="ARBA" id="ARBA00022741"/>
    </source>
</evidence>
<dbReference type="InterPro" id="IPR003593">
    <property type="entry name" value="AAA+_ATPase"/>
</dbReference>
<accession>D1BI03</accession>
<evidence type="ECO:0000313" key="7">
    <source>
        <dbReference type="EMBL" id="ACZ22073.1"/>
    </source>
</evidence>
<feature type="domain" description="ABC transporter" evidence="6">
    <location>
        <begin position="6"/>
        <end position="239"/>
    </location>
</feature>
<dbReference type="InterPro" id="IPR003439">
    <property type="entry name" value="ABC_transporter-like_ATP-bd"/>
</dbReference>
<evidence type="ECO:0000256" key="1">
    <source>
        <dbReference type="ARBA" id="ARBA00004202"/>
    </source>
</evidence>
<dbReference type="GO" id="GO:0005886">
    <property type="term" value="C:plasma membrane"/>
    <property type="evidence" value="ECO:0007669"/>
    <property type="project" value="UniProtKB-SubCell"/>
</dbReference>
<dbReference type="HOGENOM" id="CLU_000604_1_2_11"/>
<dbReference type="PANTHER" id="PTHR42711:SF16">
    <property type="entry name" value="ABC TRANSPORTER ATP-BINDING PROTEIN"/>
    <property type="match status" value="1"/>
</dbReference>
<dbReference type="PROSITE" id="PS50893">
    <property type="entry name" value="ABC_TRANSPORTER_2"/>
    <property type="match status" value="1"/>
</dbReference>
<dbReference type="STRING" id="446469.Sked_21530"/>
<keyword evidence="3" id="KW-0547">Nucleotide-binding</keyword>
<evidence type="ECO:0000256" key="4">
    <source>
        <dbReference type="ARBA" id="ARBA00022840"/>
    </source>
</evidence>
<evidence type="ECO:0000313" key="8">
    <source>
        <dbReference type="Proteomes" id="UP000000322"/>
    </source>
</evidence>
<proteinExistence type="predicted"/>
<dbReference type="PANTHER" id="PTHR42711">
    <property type="entry name" value="ABC TRANSPORTER ATP-BINDING PROTEIN"/>
    <property type="match status" value="1"/>
</dbReference>
<dbReference type="GO" id="GO:0005524">
    <property type="term" value="F:ATP binding"/>
    <property type="evidence" value="ECO:0007669"/>
    <property type="project" value="UniProtKB-KW"/>
</dbReference>
<sequence length="320" mass="34007">MSVPALEAHHLRREFGPGRHVAVDDVSLRIDAGEVLCLLGPNGAGKTTTVKMISTLLSPTSGGVVIDGVDAVASPAEARSRLGLVLGGERGFYLRASARDNLLFFADVLGVRRGDRERRVRDALDAVALVDRADDAVDAFSRGMRQRLHIARGLLNAPRLLLLDEPTNGLDPEIARDIRDLVKHLAAQGTGILLTTHYLAEAEQLATSLALIMSGKIVIEGDVADVVARSGVTTVTTLSVDVLTDADLDRIAAIGGLGTVTTDVRDGRTHLRLPWTGEPALDRLTGELVEIHGAVPPDLVTRRATLEESYLALVTVGQPG</sequence>
<evidence type="ECO:0000256" key="2">
    <source>
        <dbReference type="ARBA" id="ARBA00022448"/>
    </source>
</evidence>
<dbReference type="CDD" id="cd03230">
    <property type="entry name" value="ABC_DR_subfamily_A"/>
    <property type="match status" value="1"/>
</dbReference>
<dbReference type="AlphaFoldDB" id="D1BI03"/>
<comment type="subcellular location">
    <subcellularLocation>
        <location evidence="1">Cell membrane</location>
        <topology evidence="1">Peripheral membrane protein</topology>
    </subcellularLocation>
</comment>
<dbReference type="GO" id="GO:0016887">
    <property type="term" value="F:ATP hydrolysis activity"/>
    <property type="evidence" value="ECO:0007669"/>
    <property type="project" value="InterPro"/>
</dbReference>
<dbReference type="Proteomes" id="UP000000322">
    <property type="component" value="Chromosome"/>
</dbReference>
<dbReference type="RefSeq" id="WP_012867142.1">
    <property type="nucleotide sequence ID" value="NC_013521.1"/>
</dbReference>
<evidence type="ECO:0000256" key="5">
    <source>
        <dbReference type="ARBA" id="ARBA00023251"/>
    </source>
</evidence>
<dbReference type="GO" id="GO:0046677">
    <property type="term" value="P:response to antibiotic"/>
    <property type="evidence" value="ECO:0007669"/>
    <property type="project" value="UniProtKB-KW"/>
</dbReference>
<dbReference type="eggNOG" id="COG1131">
    <property type="taxonomic scope" value="Bacteria"/>
</dbReference>
<dbReference type="Gene3D" id="3.40.50.300">
    <property type="entry name" value="P-loop containing nucleotide triphosphate hydrolases"/>
    <property type="match status" value="1"/>
</dbReference>
<dbReference type="SMART" id="SM00382">
    <property type="entry name" value="AAA"/>
    <property type="match status" value="1"/>
</dbReference>